<dbReference type="SUPFAM" id="SSF88723">
    <property type="entry name" value="PIN domain-like"/>
    <property type="match status" value="1"/>
</dbReference>
<dbReference type="NCBIfam" id="TIGR00305">
    <property type="entry name" value="putative toxin-antitoxin system toxin component, PIN family"/>
    <property type="match status" value="1"/>
</dbReference>
<evidence type="ECO:0000259" key="1">
    <source>
        <dbReference type="Pfam" id="PF13470"/>
    </source>
</evidence>
<organism evidence="2 3">
    <name type="scientific">Salinisphaera orenii MK-B5</name>
    <dbReference type="NCBI Taxonomy" id="856730"/>
    <lineage>
        <taxon>Bacteria</taxon>
        <taxon>Pseudomonadati</taxon>
        <taxon>Pseudomonadota</taxon>
        <taxon>Gammaproteobacteria</taxon>
        <taxon>Salinisphaerales</taxon>
        <taxon>Salinisphaeraceae</taxon>
        <taxon>Salinisphaera</taxon>
    </lineage>
</organism>
<dbReference type="EMBL" id="AYKH01000020">
    <property type="protein sequence ID" value="ROO26492.1"/>
    <property type="molecule type" value="Genomic_DNA"/>
</dbReference>
<accession>A0A423PLT4</accession>
<dbReference type="InterPro" id="IPR002850">
    <property type="entry name" value="PIN_toxin-like"/>
</dbReference>
<sequence>MIIVDTNVIVAGLITHNPAAPTARLLDAMVRGQVRPLLSAALLDEYRAVLLRPKIRKLHGLGEAQLDELLACIVHHARWREPAASGSSAPDKGDNHLWDMLYAEPAATLVTGDLRLLDTPPFEARVVRVQDYDPDSH</sequence>
<reference evidence="2 3" key="1">
    <citation type="submission" date="2013-10" db="EMBL/GenBank/DDBJ databases">
        <title>Salinisphaera orenii MK-B5 Genome Sequencing.</title>
        <authorList>
            <person name="Lai Q."/>
            <person name="Li C."/>
            <person name="Shao Z."/>
        </authorList>
    </citation>
    <scope>NUCLEOTIDE SEQUENCE [LARGE SCALE GENOMIC DNA]</scope>
    <source>
        <strain evidence="2 3">MK-B5</strain>
    </source>
</reference>
<dbReference type="InterPro" id="IPR029060">
    <property type="entry name" value="PIN-like_dom_sf"/>
</dbReference>
<protein>
    <submittedName>
        <fullName evidence="2">Twitching motility protein PilT</fullName>
    </submittedName>
</protein>
<keyword evidence="3" id="KW-1185">Reference proteome</keyword>
<dbReference type="InterPro" id="IPR002716">
    <property type="entry name" value="PIN_dom"/>
</dbReference>
<evidence type="ECO:0000313" key="2">
    <source>
        <dbReference type="EMBL" id="ROO26492.1"/>
    </source>
</evidence>
<evidence type="ECO:0000313" key="3">
    <source>
        <dbReference type="Proteomes" id="UP000283993"/>
    </source>
</evidence>
<proteinExistence type="predicted"/>
<dbReference type="RefSeq" id="WP_123631335.1">
    <property type="nucleotide sequence ID" value="NZ_AYKH01000020.1"/>
</dbReference>
<dbReference type="Pfam" id="PF13470">
    <property type="entry name" value="PIN_3"/>
    <property type="match status" value="1"/>
</dbReference>
<comment type="caution">
    <text evidence="2">The sequence shown here is derived from an EMBL/GenBank/DDBJ whole genome shotgun (WGS) entry which is preliminary data.</text>
</comment>
<dbReference type="AlphaFoldDB" id="A0A423PLT4"/>
<feature type="domain" description="PIN" evidence="1">
    <location>
        <begin position="2"/>
        <end position="114"/>
    </location>
</feature>
<dbReference type="PANTHER" id="PTHR34610:SF3">
    <property type="entry name" value="SSL7007 PROTEIN"/>
    <property type="match status" value="1"/>
</dbReference>
<name>A0A423PLT4_9GAMM</name>
<gene>
    <name evidence="2" type="ORF">SAOR_10200</name>
</gene>
<dbReference type="PANTHER" id="PTHR34610">
    <property type="entry name" value="SSL7007 PROTEIN"/>
    <property type="match status" value="1"/>
</dbReference>
<dbReference type="Proteomes" id="UP000283993">
    <property type="component" value="Unassembled WGS sequence"/>
</dbReference>